<dbReference type="PANTHER" id="PTHR47791">
    <property type="entry name" value="MEIOTICALLY UP-REGULATED GENE 191 PROTEIN"/>
    <property type="match status" value="1"/>
</dbReference>
<comment type="caution">
    <text evidence="1">The sequence shown here is derived from an EMBL/GenBank/DDBJ whole genome shotgun (WGS) entry which is preliminary data.</text>
</comment>
<dbReference type="InterPro" id="IPR053169">
    <property type="entry name" value="MUG_Protein"/>
</dbReference>
<dbReference type="Proteomes" id="UP001580928">
    <property type="component" value="Unassembled WGS sequence"/>
</dbReference>
<keyword evidence="1" id="KW-0378">Hydrolase</keyword>
<dbReference type="SUPFAM" id="SSF48208">
    <property type="entry name" value="Six-hairpin glycosidases"/>
    <property type="match status" value="1"/>
</dbReference>
<reference evidence="1 2" key="1">
    <citation type="submission" date="2024-04" db="EMBL/GenBank/DDBJ databases">
        <title>Albibacterium profundi sp. nov., isolated from sediment of the Challenger Deep of Mariana Trench.</title>
        <authorList>
            <person name="Wang Y."/>
        </authorList>
    </citation>
    <scope>NUCLEOTIDE SEQUENCE [LARGE SCALE GENOMIC DNA]</scope>
    <source>
        <strain evidence="1 2">RHL897</strain>
    </source>
</reference>
<sequence length="474" mass="54125">MALAFGATFMASCGIQAKKEAINQKEGQSTGLAQQNLERGMSILDSAVSHYLIGEEMAMARYYDPATGKASDERGSVWMYTSAIEAVNAILHSLELAKESGNSKIYKQNFNRYTQLLSDLYDNADYYLGTFELTSFTQTKTWSVYAVDRVSQKGEARVTGIYNVYDDQMWLIRELLESYRLTKEERYLEKAEYLTEYVLDGWDTTRDVDGNEHGGIPWGPGYVTKHACSNGPLISPLVWLHEIYATSDDQIEYRFVDPSDKESRKSVMRPKAEHYLDYAEKVYEWQKVKLLNTEGVYADMMGGCGRCKIGYETVDGIKYRANTRVTEAVGQPYTYNSGTMLSGAADLYRATEDADYLNDGKALSDNSFRYFATLDRDLSGHYSYHIGGFRNWFNGVLLRGYLDMYPEYQAVASYIQSFQKNLDYGFENHRRRGLLPTDLLNGWGQEQSEHGVEGMFQFTFAAEYAVLARFQYER</sequence>
<dbReference type="PANTHER" id="PTHR47791:SF4">
    <property type="entry name" value="(PUTATIVE SECRETED PROTEIN)-RELATED"/>
    <property type="match status" value="1"/>
</dbReference>
<dbReference type="RefSeq" id="WP_375558267.1">
    <property type="nucleotide sequence ID" value="NZ_JBBVGT010000003.1"/>
</dbReference>
<proteinExistence type="predicted"/>
<dbReference type="Gene3D" id="1.50.10.20">
    <property type="match status" value="1"/>
</dbReference>
<keyword evidence="2" id="KW-1185">Reference proteome</keyword>
<accession>A0ABV5CGP9</accession>
<name>A0ABV5CGP9_9SPHI</name>
<evidence type="ECO:0000313" key="1">
    <source>
        <dbReference type="EMBL" id="MFB5946738.1"/>
    </source>
</evidence>
<dbReference type="GO" id="GO:0016787">
    <property type="term" value="F:hydrolase activity"/>
    <property type="evidence" value="ECO:0007669"/>
    <property type="project" value="UniProtKB-KW"/>
</dbReference>
<protein>
    <submittedName>
        <fullName evidence="1">Glycoside hydrolase family 76 protein</fullName>
    </submittedName>
</protein>
<dbReference type="EMBL" id="JBBVGT010000003">
    <property type="protein sequence ID" value="MFB5946738.1"/>
    <property type="molecule type" value="Genomic_DNA"/>
</dbReference>
<dbReference type="Pfam" id="PF03663">
    <property type="entry name" value="Glyco_hydro_76"/>
    <property type="match status" value="2"/>
</dbReference>
<evidence type="ECO:0000313" key="2">
    <source>
        <dbReference type="Proteomes" id="UP001580928"/>
    </source>
</evidence>
<dbReference type="InterPro" id="IPR005198">
    <property type="entry name" value="Glyco_hydro_76"/>
</dbReference>
<organism evidence="1 2">
    <name type="scientific">Albibacterium profundi</name>
    <dbReference type="NCBI Taxonomy" id="3134906"/>
    <lineage>
        <taxon>Bacteria</taxon>
        <taxon>Pseudomonadati</taxon>
        <taxon>Bacteroidota</taxon>
        <taxon>Sphingobacteriia</taxon>
        <taxon>Sphingobacteriales</taxon>
        <taxon>Sphingobacteriaceae</taxon>
        <taxon>Albibacterium</taxon>
    </lineage>
</organism>
<dbReference type="InterPro" id="IPR008928">
    <property type="entry name" value="6-hairpin_glycosidase_sf"/>
</dbReference>
<gene>
    <name evidence="1" type="ORF">WKR92_12970</name>
</gene>